<comment type="caution">
    <text evidence="1">The sequence shown here is derived from an EMBL/GenBank/DDBJ whole genome shotgun (WGS) entry which is preliminary data.</text>
</comment>
<sequence length="115" mass="12957">MSSDRDECWFAVRCVFARGWPPDRTTPVYEERITLWRAASAEDAIERAEAEALEYAGSVVESPDSYLGMAQSYQLFDAPGDGAEVFSLMRTSALEPTEYLDTFFDTGAERQRPVE</sequence>
<gene>
    <name evidence="1" type="ORF">GCM10009741_45960</name>
</gene>
<name>A0ABN2BBW9_9ACTN</name>
<reference evidence="1 2" key="1">
    <citation type="journal article" date="2019" name="Int. J. Syst. Evol. Microbiol.">
        <title>The Global Catalogue of Microorganisms (GCM) 10K type strain sequencing project: providing services to taxonomists for standard genome sequencing and annotation.</title>
        <authorList>
            <consortium name="The Broad Institute Genomics Platform"/>
            <consortium name="The Broad Institute Genome Sequencing Center for Infectious Disease"/>
            <person name="Wu L."/>
            <person name="Ma J."/>
        </authorList>
    </citation>
    <scope>NUCLEOTIDE SEQUENCE [LARGE SCALE GENOMIC DNA]</scope>
    <source>
        <strain evidence="1 2">JCM 14303</strain>
    </source>
</reference>
<dbReference type="Proteomes" id="UP001500363">
    <property type="component" value="Unassembled WGS sequence"/>
</dbReference>
<evidence type="ECO:0008006" key="3">
    <source>
        <dbReference type="Google" id="ProtNLM"/>
    </source>
</evidence>
<keyword evidence="2" id="KW-1185">Reference proteome</keyword>
<evidence type="ECO:0000313" key="2">
    <source>
        <dbReference type="Proteomes" id="UP001500363"/>
    </source>
</evidence>
<organism evidence="1 2">
    <name type="scientific">Kribbella lupini</name>
    <dbReference type="NCBI Taxonomy" id="291602"/>
    <lineage>
        <taxon>Bacteria</taxon>
        <taxon>Bacillati</taxon>
        <taxon>Actinomycetota</taxon>
        <taxon>Actinomycetes</taxon>
        <taxon>Propionibacteriales</taxon>
        <taxon>Kribbellaceae</taxon>
        <taxon>Kribbella</taxon>
    </lineage>
</organism>
<proteinExistence type="predicted"/>
<protein>
    <recommendedName>
        <fullName evidence="3">DUF4288 domain-containing protein</fullName>
    </recommendedName>
</protein>
<accession>A0ABN2BBW9</accession>
<dbReference type="EMBL" id="BAAANC010000002">
    <property type="protein sequence ID" value="GAA1538018.1"/>
    <property type="molecule type" value="Genomic_DNA"/>
</dbReference>
<evidence type="ECO:0000313" key="1">
    <source>
        <dbReference type="EMBL" id="GAA1538018.1"/>
    </source>
</evidence>